<evidence type="ECO:0000313" key="1">
    <source>
        <dbReference type="EMBL" id="OZC02929.1"/>
    </source>
</evidence>
<dbReference type="EMBL" id="MQWB01000001">
    <property type="protein sequence ID" value="OZC02929.1"/>
    <property type="molecule type" value="Genomic_DNA"/>
</dbReference>
<sequence length="121" mass="13214">MRALPVLLLAVFAFGCHEYSVEPEPLAPLPSENLDLITLKGPRIVSPGDLPTYLAQSHPEAVRYRFQINNPSQPVMGSIDTNDDRHLNAEVLAQGSVELVATAYNAAGERIAQGRHLVESR</sequence>
<dbReference type="AlphaFoldDB" id="A0A259TYV1"/>
<reference evidence="1 2" key="1">
    <citation type="submission" date="2016-11" db="EMBL/GenBank/DDBJ databases">
        <title>Study of marine rhodopsin-containing bacteria.</title>
        <authorList>
            <person name="Yoshizawa S."/>
            <person name="Kumagai Y."/>
            <person name="Kogure K."/>
        </authorList>
    </citation>
    <scope>NUCLEOTIDE SEQUENCE [LARGE SCALE GENOMIC DNA]</scope>
    <source>
        <strain evidence="1 2">SG-29</strain>
    </source>
</reference>
<dbReference type="RefSeq" id="WP_094547680.1">
    <property type="nucleotide sequence ID" value="NZ_MQWB01000001.1"/>
</dbReference>
<dbReference type="PROSITE" id="PS51257">
    <property type="entry name" value="PROKAR_LIPOPROTEIN"/>
    <property type="match status" value="1"/>
</dbReference>
<name>A0A259TYV1_9BACT</name>
<keyword evidence="2" id="KW-1185">Reference proteome</keyword>
<proteinExistence type="predicted"/>
<evidence type="ECO:0000313" key="2">
    <source>
        <dbReference type="Proteomes" id="UP000216446"/>
    </source>
</evidence>
<dbReference type="Proteomes" id="UP000216446">
    <property type="component" value="Unassembled WGS sequence"/>
</dbReference>
<accession>A0A259TYV1</accession>
<comment type="caution">
    <text evidence="1">The sequence shown here is derived from an EMBL/GenBank/DDBJ whole genome shotgun (WGS) entry which is preliminary data.</text>
</comment>
<organism evidence="1 2">
    <name type="scientific">Rubricoccus marinus</name>
    <dbReference type="NCBI Taxonomy" id="716817"/>
    <lineage>
        <taxon>Bacteria</taxon>
        <taxon>Pseudomonadati</taxon>
        <taxon>Rhodothermota</taxon>
        <taxon>Rhodothermia</taxon>
        <taxon>Rhodothermales</taxon>
        <taxon>Rubricoccaceae</taxon>
        <taxon>Rubricoccus</taxon>
    </lineage>
</organism>
<dbReference type="InParanoid" id="A0A259TYV1"/>
<gene>
    <name evidence="1" type="ORF">BSZ36_08055</name>
</gene>
<protein>
    <submittedName>
        <fullName evidence="1">Uncharacterized protein</fullName>
    </submittedName>
</protein>